<name>A0A8T1RQR5_CARIL</name>
<reference evidence="2" key="1">
    <citation type="submission" date="2020-12" db="EMBL/GenBank/DDBJ databases">
        <title>WGS assembly of Carya illinoinensis cv. Pawnee.</title>
        <authorList>
            <person name="Platts A."/>
            <person name="Shu S."/>
            <person name="Wright S."/>
            <person name="Barry K."/>
            <person name="Edger P."/>
            <person name="Pires J.C."/>
            <person name="Schmutz J."/>
        </authorList>
    </citation>
    <scope>NUCLEOTIDE SEQUENCE</scope>
    <source>
        <tissue evidence="2">Leaf</tissue>
    </source>
</reference>
<evidence type="ECO:0000313" key="3">
    <source>
        <dbReference type="EMBL" id="KAG6731953.1"/>
    </source>
</evidence>
<evidence type="ECO:0000313" key="2">
    <source>
        <dbReference type="EMBL" id="KAG6668211.1"/>
    </source>
</evidence>
<dbReference type="AlphaFoldDB" id="A0A8T1RQR5"/>
<dbReference type="Proteomes" id="UP000811609">
    <property type="component" value="Chromosome 1"/>
</dbReference>
<proteinExistence type="predicted"/>
<comment type="caution">
    <text evidence="2">The sequence shown here is derived from an EMBL/GenBank/DDBJ whole genome shotgun (WGS) entry which is preliminary data.</text>
</comment>
<keyword evidence="4" id="KW-1185">Reference proteome</keyword>
<sequence>MDWNKGVDVSYNSLLLEDTADSHDTEAVPDLKTHAAEVAIAGDDDDLQDAESCSCDCTSDYNKRGFSKVDVDDCDDQDSDGGSNFGNDGDDHCEKSADSFCEIRSTSDVALECNFSKEEEKKIGEFNNMDEMEDRLFWETCMAEGYP</sequence>
<dbReference type="PANTHER" id="PTHR35726">
    <property type="entry name" value="GLUTAMIC ACID-RICH PROTEIN-LIKE"/>
    <property type="match status" value="1"/>
</dbReference>
<evidence type="ECO:0000256" key="1">
    <source>
        <dbReference type="SAM" id="MobiDB-lite"/>
    </source>
</evidence>
<dbReference type="EMBL" id="CM031825">
    <property type="protein sequence ID" value="KAG6731953.1"/>
    <property type="molecule type" value="Genomic_DNA"/>
</dbReference>
<accession>A0A8T1RQR5</accession>
<feature type="region of interest" description="Disordered" evidence="1">
    <location>
        <begin position="70"/>
        <end position="91"/>
    </location>
</feature>
<gene>
    <name evidence="2" type="ORF">CIPAW_01G154900</name>
    <name evidence="3" type="ORF">I3842_01G153400</name>
</gene>
<dbReference type="Proteomes" id="UP000811246">
    <property type="component" value="Chromosome 1"/>
</dbReference>
<protein>
    <submittedName>
        <fullName evidence="2">Uncharacterized protein</fullName>
    </submittedName>
</protein>
<evidence type="ECO:0000313" key="4">
    <source>
        <dbReference type="Proteomes" id="UP000811609"/>
    </source>
</evidence>
<dbReference type="EMBL" id="CM031809">
    <property type="protein sequence ID" value="KAG6668211.1"/>
    <property type="molecule type" value="Genomic_DNA"/>
</dbReference>
<reference evidence="3" key="2">
    <citation type="submission" date="2021-01" db="EMBL/GenBank/DDBJ databases">
        <authorList>
            <person name="Lovell J.T."/>
            <person name="Bentley N."/>
            <person name="Bhattarai G."/>
            <person name="Jenkins J.W."/>
            <person name="Sreedasyam A."/>
            <person name="Alarcon Y."/>
            <person name="Bock C."/>
            <person name="Boston L."/>
            <person name="Carlson J."/>
            <person name="Cervantes K."/>
            <person name="Clermont K."/>
            <person name="Krom N."/>
            <person name="Kubenka K."/>
            <person name="Mamidi S."/>
            <person name="Mattison C."/>
            <person name="Monteros M."/>
            <person name="Pisani C."/>
            <person name="Plott C."/>
            <person name="Rajasekar S."/>
            <person name="Rhein H.S."/>
            <person name="Rohla C."/>
            <person name="Song M."/>
            <person name="Hilaire R.S."/>
            <person name="Shu S."/>
            <person name="Wells L."/>
            <person name="Wang X."/>
            <person name="Webber J."/>
            <person name="Heerema R.J."/>
            <person name="Klein P."/>
            <person name="Conner P."/>
            <person name="Grauke L."/>
            <person name="Grimwood J."/>
            <person name="Schmutz J."/>
            <person name="Randall J.J."/>
        </authorList>
    </citation>
    <scope>NUCLEOTIDE SEQUENCE</scope>
    <source>
        <tissue evidence="3">Leaf</tissue>
    </source>
</reference>
<organism evidence="2 4">
    <name type="scientific">Carya illinoinensis</name>
    <name type="common">Pecan</name>
    <dbReference type="NCBI Taxonomy" id="32201"/>
    <lineage>
        <taxon>Eukaryota</taxon>
        <taxon>Viridiplantae</taxon>
        <taxon>Streptophyta</taxon>
        <taxon>Embryophyta</taxon>
        <taxon>Tracheophyta</taxon>
        <taxon>Spermatophyta</taxon>
        <taxon>Magnoliopsida</taxon>
        <taxon>eudicotyledons</taxon>
        <taxon>Gunneridae</taxon>
        <taxon>Pentapetalae</taxon>
        <taxon>rosids</taxon>
        <taxon>fabids</taxon>
        <taxon>Fagales</taxon>
        <taxon>Juglandaceae</taxon>
        <taxon>Carya</taxon>
    </lineage>
</organism>
<dbReference type="PANTHER" id="PTHR35726:SF5">
    <property type="match status" value="1"/>
</dbReference>